<evidence type="ECO:0000313" key="2">
    <source>
        <dbReference type="Proteomes" id="UP000001572"/>
    </source>
</evidence>
<dbReference type="KEGG" id="amt:Amet_2617"/>
<accession>A6TRF1</accession>
<name>A6TRF1_ALKMQ</name>
<dbReference type="RefSeq" id="WP_012063743.1">
    <property type="nucleotide sequence ID" value="NC_009633.1"/>
</dbReference>
<organism evidence="1 2">
    <name type="scientific">Alkaliphilus metalliredigens (strain QYMF)</name>
    <dbReference type="NCBI Taxonomy" id="293826"/>
    <lineage>
        <taxon>Bacteria</taxon>
        <taxon>Bacillati</taxon>
        <taxon>Bacillota</taxon>
        <taxon>Clostridia</taxon>
        <taxon>Peptostreptococcales</taxon>
        <taxon>Natronincolaceae</taxon>
        <taxon>Alkaliphilus</taxon>
    </lineage>
</organism>
<dbReference type="OrthoDB" id="9978128at2"/>
<gene>
    <name evidence="1" type="ordered locus">Amet_2617</name>
</gene>
<sequence length="50" mass="5890">MGERKHTEIAIAELEKQHRIMEELKVYYNGKGKKYIIITYGCQMNSARCI</sequence>
<dbReference type="AlphaFoldDB" id="A6TRF1"/>
<keyword evidence="2" id="KW-1185">Reference proteome</keyword>
<reference evidence="2" key="1">
    <citation type="journal article" date="2016" name="Genome Announc.">
        <title>Complete genome sequence of Alkaliphilus metalliredigens strain QYMF, an alkaliphilic and metal-reducing bacterium isolated from borax-contaminated leachate ponds.</title>
        <authorList>
            <person name="Hwang C."/>
            <person name="Copeland A."/>
            <person name="Lucas S."/>
            <person name="Lapidus A."/>
            <person name="Barry K."/>
            <person name="Detter J.C."/>
            <person name="Glavina Del Rio T."/>
            <person name="Hammon N."/>
            <person name="Israni S."/>
            <person name="Dalin E."/>
            <person name="Tice H."/>
            <person name="Pitluck S."/>
            <person name="Chertkov O."/>
            <person name="Brettin T."/>
            <person name="Bruce D."/>
            <person name="Han C."/>
            <person name="Schmutz J."/>
            <person name="Larimer F."/>
            <person name="Land M.L."/>
            <person name="Hauser L."/>
            <person name="Kyrpides N."/>
            <person name="Mikhailova N."/>
            <person name="Ye Q."/>
            <person name="Zhou J."/>
            <person name="Richardson P."/>
            <person name="Fields M.W."/>
        </authorList>
    </citation>
    <scope>NUCLEOTIDE SEQUENCE [LARGE SCALE GENOMIC DNA]</scope>
    <source>
        <strain evidence="2">QYMF</strain>
    </source>
</reference>
<dbReference type="HOGENOM" id="CLU_3113833_0_0_9"/>
<proteinExistence type="predicted"/>
<evidence type="ECO:0000313" key="1">
    <source>
        <dbReference type="EMBL" id="ABR48769.1"/>
    </source>
</evidence>
<dbReference type="Proteomes" id="UP000001572">
    <property type="component" value="Chromosome"/>
</dbReference>
<dbReference type="EMBL" id="CP000724">
    <property type="protein sequence ID" value="ABR48769.1"/>
    <property type="molecule type" value="Genomic_DNA"/>
</dbReference>
<protein>
    <submittedName>
        <fullName evidence="1">Uncharacterized protein</fullName>
    </submittedName>
</protein>